<dbReference type="InterPro" id="IPR054464">
    <property type="entry name" value="ULD_fung"/>
</dbReference>
<dbReference type="InterPro" id="IPR031348">
    <property type="entry name" value="PigL_N"/>
</dbReference>
<protein>
    <recommendedName>
        <fullName evidence="6">Fungal N-terminal domain-containing protein</fullName>
    </recommendedName>
</protein>
<organism evidence="4 5">
    <name type="scientific">Lasiosphaeria miniovina</name>
    <dbReference type="NCBI Taxonomy" id="1954250"/>
    <lineage>
        <taxon>Eukaryota</taxon>
        <taxon>Fungi</taxon>
        <taxon>Dikarya</taxon>
        <taxon>Ascomycota</taxon>
        <taxon>Pezizomycotina</taxon>
        <taxon>Sordariomycetes</taxon>
        <taxon>Sordariomycetidae</taxon>
        <taxon>Sordariales</taxon>
        <taxon>Lasiosphaeriaceae</taxon>
        <taxon>Lasiosphaeria</taxon>
    </lineage>
</organism>
<feature type="domain" description="Azaphilone pigments biosynthesis cluster protein L N-terminal" evidence="2">
    <location>
        <begin position="1"/>
        <end position="184"/>
    </location>
</feature>
<dbReference type="Proteomes" id="UP001172101">
    <property type="component" value="Unassembled WGS sequence"/>
</dbReference>
<proteinExistence type="predicted"/>
<evidence type="ECO:0000313" key="5">
    <source>
        <dbReference type="Proteomes" id="UP001172101"/>
    </source>
</evidence>
<dbReference type="AlphaFoldDB" id="A0AA40ACF6"/>
<sequence length="532" mass="58000">MEPISAAATVLGLVSTIASVTASATAFMRDVRDARKEIVAVTKELMSLRAILEILEDDLNGPTSAVVPDSTLKQIVEITENCSAVVSDIGACIKGMQGSRLKWATSGKTSIETLRRDLEIRKSSLSVALDIVSGIVLKSVKGDTGQILQDTTALKQDTAQIQSDLDRIIAQLSQLQTTEPEQHQSNYILERFLGDLKSDAATVLGDAEYLGVSSADDSGDDDDQARGRPGNGQSDPYAHIAFTNAQGRRYPIPYAACQTWEDMAEIIQQSYANVRESEEVSRGRYDLVSTDGEIILKSLWARLVRPGWEIKMIMWPKQDPNRVEPIKFKDAVGRKFTFPFHLVKTWEDMSEIINQAFHHVDVIGPHVKEGHYDLIGPDSGIILPGAWESTIGPGMNITMHMWPIDKIRQSPPPLPPPMSGPRQTSGPRPPLMPPMGIPPRPQTGSLPPPVSGPPPGQYIPRRGPPLPLPRAQGGQPFPTNGVVVLVEDEEKDKSVRKGGTGKKGKKRRENTLGAFGLFPSPRKLKESPGAST</sequence>
<evidence type="ECO:0000313" key="4">
    <source>
        <dbReference type="EMBL" id="KAK0713326.1"/>
    </source>
</evidence>
<dbReference type="RefSeq" id="XP_060294649.1">
    <property type="nucleotide sequence ID" value="XM_060442315.1"/>
</dbReference>
<feature type="compositionally biased region" description="Basic residues" evidence="1">
    <location>
        <begin position="494"/>
        <end position="508"/>
    </location>
</feature>
<evidence type="ECO:0008006" key="6">
    <source>
        <dbReference type="Google" id="ProtNLM"/>
    </source>
</evidence>
<feature type="domain" description="Ubiquitin-like" evidence="3">
    <location>
        <begin position="323"/>
        <end position="404"/>
    </location>
</feature>
<keyword evidence="5" id="KW-1185">Reference proteome</keyword>
<feature type="region of interest" description="Disordered" evidence="1">
    <location>
        <begin position="406"/>
        <end position="532"/>
    </location>
</feature>
<reference evidence="4" key="1">
    <citation type="submission" date="2023-06" db="EMBL/GenBank/DDBJ databases">
        <title>Genome-scale phylogeny and comparative genomics of the fungal order Sordariales.</title>
        <authorList>
            <consortium name="Lawrence Berkeley National Laboratory"/>
            <person name="Hensen N."/>
            <person name="Bonometti L."/>
            <person name="Westerberg I."/>
            <person name="Brannstrom I.O."/>
            <person name="Guillou S."/>
            <person name="Cros-Aarteil S."/>
            <person name="Calhoun S."/>
            <person name="Haridas S."/>
            <person name="Kuo A."/>
            <person name="Mondo S."/>
            <person name="Pangilinan J."/>
            <person name="Riley R."/>
            <person name="LaButti K."/>
            <person name="Andreopoulos B."/>
            <person name="Lipzen A."/>
            <person name="Chen C."/>
            <person name="Yanf M."/>
            <person name="Daum C."/>
            <person name="Ng V."/>
            <person name="Clum A."/>
            <person name="Steindorff A."/>
            <person name="Ohm R."/>
            <person name="Martin F."/>
            <person name="Silar P."/>
            <person name="Natvig D."/>
            <person name="Lalanne C."/>
            <person name="Gautier V."/>
            <person name="Ament-velasquez S.L."/>
            <person name="Kruys A."/>
            <person name="Hutchinson M.I."/>
            <person name="Powell A.J."/>
            <person name="Barry K."/>
            <person name="Miller A.N."/>
            <person name="Grigoriev I.V."/>
            <person name="Debuchy R."/>
            <person name="Gladieux P."/>
            <person name="Thoren M.H."/>
            <person name="Johannesson H."/>
        </authorList>
    </citation>
    <scope>NUCLEOTIDE SEQUENCE</scope>
    <source>
        <strain evidence="4">SMH2392-1A</strain>
    </source>
</reference>
<feature type="compositionally biased region" description="Pro residues" evidence="1">
    <location>
        <begin position="410"/>
        <end position="419"/>
    </location>
</feature>
<accession>A0AA40ACF6</accession>
<dbReference type="GeneID" id="85325585"/>
<evidence type="ECO:0000256" key="1">
    <source>
        <dbReference type="SAM" id="MobiDB-lite"/>
    </source>
</evidence>
<comment type="caution">
    <text evidence="4">The sequence shown here is derived from an EMBL/GenBank/DDBJ whole genome shotgun (WGS) entry which is preliminary data.</text>
</comment>
<feature type="compositionally biased region" description="Pro residues" evidence="1">
    <location>
        <begin position="427"/>
        <end position="468"/>
    </location>
</feature>
<evidence type="ECO:0000259" key="3">
    <source>
        <dbReference type="Pfam" id="PF22893"/>
    </source>
</evidence>
<dbReference type="Pfam" id="PF17111">
    <property type="entry name" value="PigL_N"/>
    <property type="match status" value="1"/>
</dbReference>
<name>A0AA40ACF6_9PEZI</name>
<dbReference type="Pfam" id="PF22893">
    <property type="entry name" value="ULD_2"/>
    <property type="match status" value="2"/>
</dbReference>
<feature type="domain" description="Ubiquitin-like" evidence="3">
    <location>
        <begin position="238"/>
        <end position="318"/>
    </location>
</feature>
<evidence type="ECO:0000259" key="2">
    <source>
        <dbReference type="Pfam" id="PF17111"/>
    </source>
</evidence>
<dbReference type="EMBL" id="JAUIRO010000005">
    <property type="protein sequence ID" value="KAK0713326.1"/>
    <property type="molecule type" value="Genomic_DNA"/>
</dbReference>
<feature type="region of interest" description="Disordered" evidence="1">
    <location>
        <begin position="212"/>
        <end position="237"/>
    </location>
</feature>
<gene>
    <name evidence="4" type="ORF">B0T26DRAFT_717113</name>
</gene>